<dbReference type="GeneID" id="20324403"/>
<keyword evidence="1" id="KW-0732">Signal</keyword>
<feature type="signal peptide" evidence="1">
    <location>
        <begin position="1"/>
        <end position="16"/>
    </location>
</feature>
<evidence type="ECO:0000313" key="2">
    <source>
        <dbReference type="EMBL" id="KER21445.1"/>
    </source>
</evidence>
<sequence>MRLGLTVIVTVLLCLAETYTKRGTLNSRTLARDMRAETCDRLRSRTETICSLSTLGNLPDYGLDELKFPQGHDLFRVAV</sequence>
<gene>
    <name evidence="2" type="ORF">T265_10235</name>
</gene>
<accession>A0A074ZE19</accession>
<dbReference type="OrthoDB" id="10385794at2759"/>
<reference evidence="2 3" key="1">
    <citation type="submission" date="2013-11" db="EMBL/GenBank/DDBJ databases">
        <title>Opisthorchis viverrini - life in the bile duct.</title>
        <authorList>
            <person name="Young N.D."/>
            <person name="Nagarajan N."/>
            <person name="Lin S.J."/>
            <person name="Korhonen P.K."/>
            <person name="Jex A.R."/>
            <person name="Hall R.S."/>
            <person name="Safavi-Hemami H."/>
            <person name="Kaewkong W."/>
            <person name="Bertrand D."/>
            <person name="Gao S."/>
            <person name="Seet Q."/>
            <person name="Wongkham S."/>
            <person name="Teh B.T."/>
            <person name="Wongkham C."/>
            <person name="Intapan P.M."/>
            <person name="Maleewong W."/>
            <person name="Yang X."/>
            <person name="Hu M."/>
            <person name="Wang Z."/>
            <person name="Hofmann A."/>
            <person name="Sternberg P.W."/>
            <person name="Tan P."/>
            <person name="Wang J."/>
            <person name="Gasser R.B."/>
        </authorList>
    </citation>
    <scope>NUCLEOTIDE SEQUENCE [LARGE SCALE GENOMIC DNA]</scope>
</reference>
<organism evidence="2 3">
    <name type="scientific">Opisthorchis viverrini</name>
    <name type="common">Southeast Asian liver fluke</name>
    <dbReference type="NCBI Taxonomy" id="6198"/>
    <lineage>
        <taxon>Eukaryota</taxon>
        <taxon>Metazoa</taxon>
        <taxon>Spiralia</taxon>
        <taxon>Lophotrochozoa</taxon>
        <taxon>Platyhelminthes</taxon>
        <taxon>Trematoda</taxon>
        <taxon>Digenea</taxon>
        <taxon>Opisthorchiida</taxon>
        <taxon>Opisthorchiata</taxon>
        <taxon>Opisthorchiidae</taxon>
        <taxon>Opisthorchis</taxon>
    </lineage>
</organism>
<keyword evidence="3" id="KW-1185">Reference proteome</keyword>
<dbReference type="AlphaFoldDB" id="A0A074ZE19"/>
<proteinExistence type="predicted"/>
<dbReference type="Proteomes" id="UP000054324">
    <property type="component" value="Unassembled WGS sequence"/>
</dbReference>
<feature type="chain" id="PRO_5001704103" evidence="1">
    <location>
        <begin position="17"/>
        <end position="79"/>
    </location>
</feature>
<evidence type="ECO:0000313" key="3">
    <source>
        <dbReference type="Proteomes" id="UP000054324"/>
    </source>
</evidence>
<dbReference type="KEGG" id="ovi:T265_10235"/>
<dbReference type="CTD" id="20324403"/>
<dbReference type="RefSeq" id="XP_009174814.1">
    <property type="nucleotide sequence ID" value="XM_009176550.1"/>
</dbReference>
<evidence type="ECO:0000256" key="1">
    <source>
        <dbReference type="SAM" id="SignalP"/>
    </source>
</evidence>
<dbReference type="EMBL" id="KL596967">
    <property type="protein sequence ID" value="KER21445.1"/>
    <property type="molecule type" value="Genomic_DNA"/>
</dbReference>
<protein>
    <submittedName>
        <fullName evidence="2">Uncharacterized protein</fullName>
    </submittedName>
</protein>
<name>A0A074ZE19_OPIVI</name>